<dbReference type="InterPro" id="IPR009061">
    <property type="entry name" value="DNA-bd_dom_put_sf"/>
</dbReference>
<dbReference type="InterPro" id="IPR041657">
    <property type="entry name" value="HTH_17"/>
</dbReference>
<name>R4YTY5_OLEAN</name>
<proteinExistence type="predicted"/>
<evidence type="ECO:0000313" key="3">
    <source>
        <dbReference type="Proteomes" id="UP000032749"/>
    </source>
</evidence>
<evidence type="ECO:0000313" key="2">
    <source>
        <dbReference type="EMBL" id="CCK76204.1"/>
    </source>
</evidence>
<organism evidence="2 3">
    <name type="scientific">Oleispira antarctica RB-8</name>
    <dbReference type="NCBI Taxonomy" id="698738"/>
    <lineage>
        <taxon>Bacteria</taxon>
        <taxon>Pseudomonadati</taxon>
        <taxon>Pseudomonadota</taxon>
        <taxon>Gammaproteobacteria</taxon>
        <taxon>Oceanospirillales</taxon>
        <taxon>Oceanospirillaceae</taxon>
        <taxon>Oleispira</taxon>
    </lineage>
</organism>
<dbReference type="Pfam" id="PF12728">
    <property type="entry name" value="HTH_17"/>
    <property type="match status" value="1"/>
</dbReference>
<dbReference type="EMBL" id="FO203512">
    <property type="protein sequence ID" value="CCK76204.1"/>
    <property type="molecule type" value="Genomic_DNA"/>
</dbReference>
<sequence>MSIETNKESCNNEEWLNVDEVSKELTLKPVTVKRYAREGLLNGQQEKTEWRFLASDIEKFKAIQAKL</sequence>
<reference evidence="2 3" key="1">
    <citation type="journal article" date="2013" name="Nat. Commun.">
        <title>Genome sequence and functional genomic analysis of the oil-degrading bacterium Oleispira antarctica.</title>
        <authorList>
            <person name="Kube M."/>
            <person name="Chernikova T.N."/>
            <person name="Al-Ramahi Y."/>
            <person name="Beloqui A."/>
            <person name="Lopez-Cortez N."/>
            <person name="Guazzaroni M.E."/>
            <person name="Heipieper H.J."/>
            <person name="Klages S."/>
            <person name="Kotsyurbenko O.R."/>
            <person name="Langer I."/>
            <person name="Nechitaylo T.Y."/>
            <person name="Lunsdorf H."/>
            <person name="Fernandez M."/>
            <person name="Juarez S."/>
            <person name="Ciordia S."/>
            <person name="Singer A."/>
            <person name="Kagan O."/>
            <person name="Egorova O."/>
            <person name="Petit P.A."/>
            <person name="Stogios P."/>
            <person name="Kim Y."/>
            <person name="Tchigvintsev A."/>
            <person name="Flick R."/>
            <person name="Denaro R."/>
            <person name="Genovese M."/>
            <person name="Albar J.P."/>
            <person name="Reva O.N."/>
            <person name="Martinez-Gomariz M."/>
            <person name="Tran H."/>
            <person name="Ferrer M."/>
            <person name="Savchenko A."/>
            <person name="Yakunin A.F."/>
            <person name="Yakimov M.M."/>
            <person name="Golyshina O.V."/>
            <person name="Reinhardt R."/>
            <person name="Golyshin P.N."/>
        </authorList>
    </citation>
    <scope>NUCLEOTIDE SEQUENCE [LARGE SCALE GENOMIC DNA]</scope>
</reference>
<dbReference type="AlphaFoldDB" id="R4YTY5"/>
<dbReference type="STRING" id="698738.OLEAN_C20280"/>
<protein>
    <submittedName>
        <fullName evidence="2">Putative DNA binding protein</fullName>
    </submittedName>
</protein>
<dbReference type="OrthoDB" id="6121555at2"/>
<dbReference type="SUPFAM" id="SSF46955">
    <property type="entry name" value="Putative DNA-binding domain"/>
    <property type="match status" value="1"/>
</dbReference>
<gene>
    <name evidence="2" type="ORF">OLEAN_C20280</name>
</gene>
<dbReference type="KEGG" id="oai:OLEAN_C20280"/>
<dbReference type="Gene3D" id="1.10.1660.10">
    <property type="match status" value="1"/>
</dbReference>
<keyword evidence="3" id="KW-1185">Reference proteome</keyword>
<accession>R4YTY5</accession>
<feature type="domain" description="Helix-turn-helix" evidence="1">
    <location>
        <begin position="15"/>
        <end position="61"/>
    </location>
</feature>
<evidence type="ECO:0000259" key="1">
    <source>
        <dbReference type="Pfam" id="PF12728"/>
    </source>
</evidence>
<dbReference type="Proteomes" id="UP000032749">
    <property type="component" value="Chromosome"/>
</dbReference>
<dbReference type="HOGENOM" id="CLU_205285_0_0_6"/>